<proteinExistence type="predicted"/>
<organism evidence="2">
    <name type="scientific">Quercus suber</name>
    <name type="common">Cork oak</name>
    <dbReference type="NCBI Taxonomy" id="58331"/>
    <lineage>
        <taxon>Eukaryota</taxon>
        <taxon>Viridiplantae</taxon>
        <taxon>Streptophyta</taxon>
        <taxon>Embryophyta</taxon>
        <taxon>Tracheophyta</taxon>
        <taxon>Spermatophyta</taxon>
        <taxon>Magnoliopsida</taxon>
        <taxon>eudicotyledons</taxon>
        <taxon>Gunneridae</taxon>
        <taxon>Pentapetalae</taxon>
        <taxon>rosids</taxon>
        <taxon>fabids</taxon>
        <taxon>Fagales</taxon>
        <taxon>Fagaceae</taxon>
        <taxon>Quercus</taxon>
    </lineage>
</organism>
<sequence length="95" mass="10247">MTGVEITAAAAVAGPASGAVLKTIGDLLFGWVSSKIKTTLNLQSNLDVLVKEMEKLMNRRMEVKDDKEVADKEGNEIRVPSKKSGLWMSKLKASA</sequence>
<accession>A0AAW0LZ20</accession>
<dbReference type="AlphaFoldDB" id="A0AAW0LZ20"/>
<gene>
    <name evidence="2" type="ORF">CFP56_020449</name>
</gene>
<protein>
    <recommendedName>
        <fullName evidence="3">Rx N-terminal domain-containing protein</fullName>
    </recommendedName>
</protein>
<name>A0AAW0LZ20_QUESU</name>
<evidence type="ECO:0000313" key="2">
    <source>
        <dbReference type="EMBL" id="KAK7856998.1"/>
    </source>
</evidence>
<reference evidence="2" key="1">
    <citation type="submission" date="2017-12" db="EMBL/GenBank/DDBJ databases">
        <authorList>
            <person name="Barbosa P."/>
            <person name="Usie A."/>
            <person name="Ramos A.M."/>
        </authorList>
    </citation>
    <scope>NUCLEOTIDE SEQUENCE</scope>
    <source>
        <strain evidence="2">HL8</strain>
        <tissue evidence="2">Leaves</tissue>
    </source>
</reference>
<evidence type="ECO:0008006" key="3">
    <source>
        <dbReference type="Google" id="ProtNLM"/>
    </source>
</evidence>
<keyword evidence="1" id="KW-0175">Coiled coil</keyword>
<comment type="caution">
    <text evidence="2">The sequence shown here is derived from an EMBL/GenBank/DDBJ whole genome shotgun (WGS) entry which is preliminary data.</text>
</comment>
<dbReference type="EMBL" id="PKMF04000031">
    <property type="protein sequence ID" value="KAK7856998.1"/>
    <property type="molecule type" value="Genomic_DNA"/>
</dbReference>
<feature type="coiled-coil region" evidence="1">
    <location>
        <begin position="39"/>
        <end position="73"/>
    </location>
</feature>
<reference evidence="2" key="3">
    <citation type="submission" date="2023-07" db="EMBL/GenBank/DDBJ databases">
        <title>An improved reference 1 genome and first organelle genomes of Quercus suber.</title>
        <authorList>
            <consortium name="Genosuber Consortium"/>
            <person name="Usie A."/>
            <person name="Serra O."/>
            <person name="Barros P."/>
        </authorList>
    </citation>
    <scope>NUCLEOTIDE SEQUENCE</scope>
    <source>
        <strain evidence="2">HL8</strain>
        <tissue evidence="2">Leaves</tissue>
    </source>
</reference>
<reference evidence="2" key="2">
    <citation type="journal article" date="2018" name="Sci. Data">
        <title>The draft genome sequence of cork oak.</title>
        <authorList>
            <person name="Ramos A.M."/>
            <person name="Usie A."/>
            <person name="Barbosa P."/>
            <person name="Barros P.M."/>
            <person name="Capote T."/>
            <person name="Chaves I."/>
            <person name="Simoes F."/>
            <person name="Abreu I."/>
            <person name="Carrasquinho I."/>
            <person name="Faro C."/>
            <person name="Guimaraes J.B."/>
            <person name="Mendonca D."/>
            <person name="Nobrega F."/>
            <person name="Rodrigues L."/>
            <person name="Saibo N.J.M."/>
            <person name="Varela M.C."/>
            <person name="Egas C."/>
            <person name="Matos J."/>
            <person name="Miguel C.M."/>
            <person name="Oliveira M.M."/>
            <person name="Ricardo C.P."/>
            <person name="Goncalves S."/>
        </authorList>
    </citation>
    <scope>NUCLEOTIDE SEQUENCE [LARGE SCALE GENOMIC DNA]</scope>
    <source>
        <strain evidence="2">HL8</strain>
    </source>
</reference>
<evidence type="ECO:0000256" key="1">
    <source>
        <dbReference type="SAM" id="Coils"/>
    </source>
</evidence>